<dbReference type="FunFam" id="3.90.1200.10:FF:000018">
    <property type="entry name" value="Fructosamine-3-kinase, putative"/>
    <property type="match status" value="1"/>
</dbReference>
<dbReference type="InterPro" id="IPR016477">
    <property type="entry name" value="Fructo-/Ketosamine-3-kinase"/>
</dbReference>
<dbReference type="InterPro" id="IPR011009">
    <property type="entry name" value="Kinase-like_dom_sf"/>
</dbReference>
<comment type="caution">
    <text evidence="4">The sequence shown here is derived from an EMBL/GenBank/DDBJ whole genome shotgun (WGS) entry which is preliminary data.</text>
</comment>
<evidence type="ECO:0000256" key="1">
    <source>
        <dbReference type="ARBA" id="ARBA00011961"/>
    </source>
</evidence>
<gene>
    <name evidence="4" type="ORF">LTR05_002002</name>
</gene>
<dbReference type="PANTHER" id="PTHR12149:SF8">
    <property type="entry name" value="PROTEIN-RIBULOSAMINE 3-KINASE"/>
    <property type="match status" value="1"/>
</dbReference>
<dbReference type="GO" id="GO:0016301">
    <property type="term" value="F:kinase activity"/>
    <property type="evidence" value="ECO:0007669"/>
    <property type="project" value="UniProtKB-UniRule"/>
</dbReference>
<name>A0AAN7T1I6_9EURO</name>
<comment type="catalytic activity">
    <reaction evidence="2">
        <text>N(6)-D-ribulosyl-L-lysyl-[protein] + ATP = N(6)-(3-O-phospho-D-ribulosyl)-L-lysyl-[protein] + ADP + H(+)</text>
        <dbReference type="Rhea" id="RHEA:48432"/>
        <dbReference type="Rhea" id="RHEA-COMP:12103"/>
        <dbReference type="Rhea" id="RHEA-COMP:12104"/>
        <dbReference type="ChEBI" id="CHEBI:15378"/>
        <dbReference type="ChEBI" id="CHEBI:30616"/>
        <dbReference type="ChEBI" id="CHEBI:90418"/>
        <dbReference type="ChEBI" id="CHEBI:90420"/>
        <dbReference type="ChEBI" id="CHEBI:456216"/>
        <dbReference type="EC" id="2.7.1.172"/>
    </reaction>
    <physiologicalReaction direction="left-to-right" evidence="2">
        <dbReference type="Rhea" id="RHEA:48433"/>
    </physiologicalReaction>
</comment>
<keyword evidence="3" id="KW-0808">Transferase</keyword>
<dbReference type="Proteomes" id="UP001309876">
    <property type="component" value="Unassembled WGS sequence"/>
</dbReference>
<dbReference type="SUPFAM" id="SSF56112">
    <property type="entry name" value="Protein kinase-like (PK-like)"/>
    <property type="match status" value="1"/>
</dbReference>
<dbReference type="EC" id="2.7.1.172" evidence="1"/>
<sequence>MPTDIDPAIIRGLSSSCNIDPSTAEISKHGGSGFASTYRINTADTSIFVKTSSSRGAATMFEGEHASLSAIHNSVPSLAPKSFAWGELEQADGGYFLATEFLDMSGRSAGSTSQGGSGLSLATKLAQLHNTPIPEEFQDKGFGFPVSTCCGDTIQDNSWKPSWATFFAENRLRHILKSGEKNNGKDAALRQVVEDVCEKVVPRLLRNGHLGGSSGIQPRVVHGDLWSGNKGRGSFAGRKDTATEEIVFDPSAAYSHHEFDHGIMNMFGGFGTSFWKEYFQHCPKTEPAEEYEDRVRLYEAYHHLNHYSIFGGSYKSGAVNLLKPLLKKYG</sequence>
<evidence type="ECO:0000313" key="4">
    <source>
        <dbReference type="EMBL" id="KAK5087787.1"/>
    </source>
</evidence>
<comment type="similarity">
    <text evidence="3">Belongs to the fructosamine kinase family.</text>
</comment>
<accession>A0AAN7T1I6</accession>
<dbReference type="GO" id="GO:0102193">
    <property type="term" value="F:protein-ribulosamine 3-kinase activity"/>
    <property type="evidence" value="ECO:0007669"/>
    <property type="project" value="UniProtKB-EC"/>
</dbReference>
<evidence type="ECO:0000313" key="5">
    <source>
        <dbReference type="Proteomes" id="UP001309876"/>
    </source>
</evidence>
<evidence type="ECO:0000256" key="3">
    <source>
        <dbReference type="PIRNR" id="PIRNR006221"/>
    </source>
</evidence>
<keyword evidence="3" id="KW-0418">Kinase</keyword>
<proteinExistence type="inferred from homology"/>
<dbReference type="PIRSF" id="PIRSF006221">
    <property type="entry name" value="Ketosamine-3-kinase"/>
    <property type="match status" value="1"/>
</dbReference>
<evidence type="ECO:0000256" key="2">
    <source>
        <dbReference type="ARBA" id="ARBA00048655"/>
    </source>
</evidence>
<dbReference type="EMBL" id="JAVRRJ010000002">
    <property type="protein sequence ID" value="KAK5087787.1"/>
    <property type="molecule type" value="Genomic_DNA"/>
</dbReference>
<dbReference type="PANTHER" id="PTHR12149">
    <property type="entry name" value="FRUCTOSAMINE 3 KINASE-RELATED PROTEIN"/>
    <property type="match status" value="1"/>
</dbReference>
<organism evidence="4 5">
    <name type="scientific">Lithohypha guttulata</name>
    <dbReference type="NCBI Taxonomy" id="1690604"/>
    <lineage>
        <taxon>Eukaryota</taxon>
        <taxon>Fungi</taxon>
        <taxon>Dikarya</taxon>
        <taxon>Ascomycota</taxon>
        <taxon>Pezizomycotina</taxon>
        <taxon>Eurotiomycetes</taxon>
        <taxon>Chaetothyriomycetidae</taxon>
        <taxon>Chaetothyriales</taxon>
        <taxon>Trichomeriaceae</taxon>
        <taxon>Lithohypha</taxon>
    </lineage>
</organism>
<dbReference type="AlphaFoldDB" id="A0AAN7T1I6"/>
<dbReference type="Gene3D" id="3.90.1200.10">
    <property type="match status" value="1"/>
</dbReference>
<dbReference type="Pfam" id="PF03881">
    <property type="entry name" value="Fructosamin_kin"/>
    <property type="match status" value="1"/>
</dbReference>
<protein>
    <recommendedName>
        <fullName evidence="1">protein-ribulosamine 3-kinase</fullName>
        <ecNumber evidence="1">2.7.1.172</ecNumber>
    </recommendedName>
</protein>
<reference evidence="4 5" key="1">
    <citation type="submission" date="2023-08" db="EMBL/GenBank/DDBJ databases">
        <title>Black Yeasts Isolated from many extreme environments.</title>
        <authorList>
            <person name="Coleine C."/>
            <person name="Stajich J.E."/>
            <person name="Selbmann L."/>
        </authorList>
    </citation>
    <scope>NUCLEOTIDE SEQUENCE [LARGE SCALE GENOMIC DNA]</scope>
    <source>
        <strain evidence="4 5">CCFEE 5910</strain>
    </source>
</reference>
<keyword evidence="5" id="KW-1185">Reference proteome</keyword>
<dbReference type="Gene3D" id="3.30.200.20">
    <property type="entry name" value="Phosphorylase Kinase, domain 1"/>
    <property type="match status" value="1"/>
</dbReference>